<organism evidence="2 3">
    <name type="scientific">Populus alba x Populus x berolinensis</name>
    <dbReference type="NCBI Taxonomy" id="444605"/>
    <lineage>
        <taxon>Eukaryota</taxon>
        <taxon>Viridiplantae</taxon>
        <taxon>Streptophyta</taxon>
        <taxon>Embryophyta</taxon>
        <taxon>Tracheophyta</taxon>
        <taxon>Spermatophyta</taxon>
        <taxon>Magnoliopsida</taxon>
        <taxon>eudicotyledons</taxon>
        <taxon>Gunneridae</taxon>
        <taxon>Pentapetalae</taxon>
        <taxon>rosids</taxon>
        <taxon>fabids</taxon>
        <taxon>Malpighiales</taxon>
        <taxon>Salicaceae</taxon>
        <taxon>Saliceae</taxon>
        <taxon>Populus</taxon>
    </lineage>
</organism>
<dbReference type="AlphaFoldDB" id="A0AAD6M1S0"/>
<evidence type="ECO:0000313" key="3">
    <source>
        <dbReference type="Proteomes" id="UP001164929"/>
    </source>
</evidence>
<evidence type="ECO:0000313" key="1">
    <source>
        <dbReference type="EMBL" id="KAJ6977226.1"/>
    </source>
</evidence>
<evidence type="ECO:0000313" key="2">
    <source>
        <dbReference type="EMBL" id="KAJ6977230.1"/>
    </source>
</evidence>
<dbReference type="Proteomes" id="UP001164929">
    <property type="component" value="Chromosome 12"/>
</dbReference>
<protein>
    <submittedName>
        <fullName evidence="2">Uncharacterized protein</fullName>
    </submittedName>
</protein>
<gene>
    <name evidence="1" type="ORF">NC653_029201</name>
    <name evidence="2" type="ORF">NC653_029205</name>
</gene>
<dbReference type="EMBL" id="JAQIZT010000012">
    <property type="protein sequence ID" value="KAJ6977226.1"/>
    <property type="molecule type" value="Genomic_DNA"/>
</dbReference>
<comment type="caution">
    <text evidence="2">The sequence shown here is derived from an EMBL/GenBank/DDBJ whole genome shotgun (WGS) entry which is preliminary data.</text>
</comment>
<keyword evidence="3" id="KW-1185">Reference proteome</keyword>
<proteinExistence type="predicted"/>
<sequence>MGKELLVVKLVTNGCLFIFGSKARYLQKHI</sequence>
<name>A0AAD6M1S0_9ROSI</name>
<dbReference type="EMBL" id="JAQIZT010000012">
    <property type="protein sequence ID" value="KAJ6977230.1"/>
    <property type="molecule type" value="Genomic_DNA"/>
</dbReference>
<reference evidence="2" key="1">
    <citation type="journal article" date="2023" name="Mol. Ecol. Resour.">
        <title>Chromosome-level genome assembly of a triploid poplar Populus alba 'Berolinensis'.</title>
        <authorList>
            <person name="Chen S."/>
            <person name="Yu Y."/>
            <person name="Wang X."/>
            <person name="Wang S."/>
            <person name="Zhang T."/>
            <person name="Zhou Y."/>
            <person name="He R."/>
            <person name="Meng N."/>
            <person name="Wang Y."/>
            <person name="Liu W."/>
            <person name="Liu Z."/>
            <person name="Liu J."/>
            <person name="Guo Q."/>
            <person name="Huang H."/>
            <person name="Sederoff R.R."/>
            <person name="Wang G."/>
            <person name="Qu G."/>
            <person name="Chen S."/>
        </authorList>
    </citation>
    <scope>NUCLEOTIDE SEQUENCE</scope>
    <source>
        <strain evidence="2">SC-2020</strain>
    </source>
</reference>
<accession>A0AAD6M1S0</accession>